<sequence>MKTRPIINFALFVLILSASCSKEDSDRTYVTQLQIEPTIEYIAPHPPARPDLPKDIPALRVRENNDQEYYLGLHEIDGFIFEEGYRYNIEVQITILANPPIDGNPKTYKFLDIISKE</sequence>
<dbReference type="Proteomes" id="UP000031802">
    <property type="component" value="Unassembled WGS sequence"/>
</dbReference>
<comment type="caution">
    <text evidence="2">The sequence shown here is derived from an EMBL/GenBank/DDBJ whole genome shotgun (WGS) entry which is preliminary data.</text>
</comment>
<dbReference type="RefSeq" id="WP_037500970.1">
    <property type="nucleotide sequence ID" value="NZ_JJMU01000053.1"/>
</dbReference>
<dbReference type="InterPro" id="IPR025485">
    <property type="entry name" value="DUF4377"/>
</dbReference>
<dbReference type="PROSITE" id="PS51257">
    <property type="entry name" value="PROKAR_LIPOPROTEIN"/>
    <property type="match status" value="1"/>
</dbReference>
<protein>
    <recommendedName>
        <fullName evidence="1">DUF4377 domain-containing protein</fullName>
    </recommendedName>
</protein>
<reference evidence="2 3" key="2">
    <citation type="journal article" date="2015" name="PLoS ONE">
        <title>Whole-Genome Optical Mapping and Finished Genome Sequence of Sphingobacterium deserti sp. nov., a New Species Isolated from the Western Desert of China.</title>
        <authorList>
            <person name="Teng C."/>
            <person name="Zhou Z."/>
            <person name="Molnar I."/>
            <person name="Li X."/>
            <person name="Tang R."/>
            <person name="Chen M."/>
            <person name="Wang L."/>
            <person name="Su S."/>
            <person name="Zhang W."/>
            <person name="Lin M."/>
        </authorList>
    </citation>
    <scope>NUCLEOTIDE SEQUENCE [LARGE SCALE GENOMIC DNA]</scope>
    <source>
        <strain evidence="3">ACCC05744</strain>
    </source>
</reference>
<organism evidence="2 3">
    <name type="scientific">Sphingobacterium deserti</name>
    <dbReference type="NCBI Taxonomy" id="1229276"/>
    <lineage>
        <taxon>Bacteria</taxon>
        <taxon>Pseudomonadati</taxon>
        <taxon>Bacteroidota</taxon>
        <taxon>Sphingobacteriia</taxon>
        <taxon>Sphingobacteriales</taxon>
        <taxon>Sphingobacteriaceae</taxon>
        <taxon>Sphingobacterium</taxon>
    </lineage>
</organism>
<feature type="domain" description="DUF4377" evidence="1">
    <location>
        <begin position="59"/>
        <end position="116"/>
    </location>
</feature>
<reference evidence="3" key="1">
    <citation type="submission" date="2014-04" db="EMBL/GenBank/DDBJ databases">
        <title>Whole-Genome optical mapping and complete genome sequence of Sphingobacterium deserti sp. nov., a new spaces isolated from desert in the west of China.</title>
        <authorList>
            <person name="Teng C."/>
            <person name="Zhou Z."/>
            <person name="Li X."/>
            <person name="Chen M."/>
            <person name="Lin M."/>
            <person name="Wang L."/>
            <person name="Su S."/>
            <person name="Zhang C."/>
            <person name="Zhang W."/>
        </authorList>
    </citation>
    <scope>NUCLEOTIDE SEQUENCE [LARGE SCALE GENOMIC DNA]</scope>
    <source>
        <strain evidence="3">ACCC05744</strain>
    </source>
</reference>
<evidence type="ECO:0000313" key="2">
    <source>
        <dbReference type="EMBL" id="KGE13383.1"/>
    </source>
</evidence>
<dbReference type="EMBL" id="JJMU01000053">
    <property type="protein sequence ID" value="KGE13383.1"/>
    <property type="molecule type" value="Genomic_DNA"/>
</dbReference>
<evidence type="ECO:0000259" key="1">
    <source>
        <dbReference type="Pfam" id="PF14302"/>
    </source>
</evidence>
<keyword evidence="3" id="KW-1185">Reference proteome</keyword>
<dbReference type="PATRIC" id="fig|1229276.3.peg.3013"/>
<evidence type="ECO:0000313" key="3">
    <source>
        <dbReference type="Proteomes" id="UP000031802"/>
    </source>
</evidence>
<dbReference type="Pfam" id="PF14302">
    <property type="entry name" value="DUF4377"/>
    <property type="match status" value="1"/>
</dbReference>
<dbReference type="OrthoDB" id="880459at2"/>
<accession>A0A0B8T330</accession>
<name>A0A0B8T330_9SPHI</name>
<proteinExistence type="predicted"/>
<gene>
    <name evidence="2" type="ORF">DI53_2914</name>
</gene>
<dbReference type="AlphaFoldDB" id="A0A0B8T330"/>